<name>A0AA91TKQ5_9BACT</name>
<accession>A0AA91TKQ5</accession>
<dbReference type="AlphaFoldDB" id="A0AA91TKQ5"/>
<dbReference type="RefSeq" id="WP_089543480.1">
    <property type="nucleotide sequence ID" value="NZ_NMPZ01000007.1"/>
</dbReference>
<dbReference type="EMBL" id="NMPZ01000007">
    <property type="protein sequence ID" value="OXL44391.1"/>
    <property type="molecule type" value="Genomic_DNA"/>
</dbReference>
<comment type="caution">
    <text evidence="2">The sequence shown here is derived from an EMBL/GenBank/DDBJ whole genome shotgun (WGS) entry which is preliminary data.</text>
</comment>
<protein>
    <recommendedName>
        <fullName evidence="1">Glycosyl transferase family 28 C-terminal domain-containing protein</fullName>
    </recommendedName>
</protein>
<dbReference type="SUPFAM" id="SSF53756">
    <property type="entry name" value="UDP-Glycosyltransferase/glycogen phosphorylase"/>
    <property type="match status" value="1"/>
</dbReference>
<organism evidence="2 3">
    <name type="scientific">Segatella copri</name>
    <dbReference type="NCBI Taxonomy" id="165179"/>
    <lineage>
        <taxon>Bacteria</taxon>
        <taxon>Pseudomonadati</taxon>
        <taxon>Bacteroidota</taxon>
        <taxon>Bacteroidia</taxon>
        <taxon>Bacteroidales</taxon>
        <taxon>Prevotellaceae</taxon>
        <taxon>Segatella</taxon>
    </lineage>
</organism>
<dbReference type="PANTHER" id="PTHR21015">
    <property type="entry name" value="UDP-N-ACETYLGLUCOSAMINE--N-ACETYLMURAMYL-(PENTAPEPTIDE) PYROPHOSPHORYL-UNDECAPRENOL N-ACETYLGLUCOSAMINE TRANSFERASE 1"/>
    <property type="match status" value="1"/>
</dbReference>
<feature type="domain" description="Glycosyl transferase family 28 C-terminal" evidence="1">
    <location>
        <begin position="215"/>
        <end position="331"/>
    </location>
</feature>
<sequence length="349" mass="39151">MKKILGIFRGFPGLGRVVSGVSLLETLRDEYGCCIEIISYLQGNRYLELKGYENLHEVVPMDYCSIGLLPTNVTGAYIHEKIRSFQPDIVIIDGEPLIIQALKISYPKLKIVALLNPADIENEQNDQDAMRYFNAMYSLSDLAIVHGLRSVSNTGNYKKLVSVNTILRKEILDVNINSTNNIYCLLGGGTVNVGYSFSESTIQIAKLCMDASEYLKEYNMHIVCSSKNIYDALNEFKHGKNTILHDKILDIHEYYSKAGLIITRSGRNTLSELAYLGIPALSFLSGCQYRKAEQKQNLDALEVHNIKPISLSIQPKELAEQIKETASTKCQRVFFAPGNQQAIQEIQNL</sequence>
<dbReference type="InterPro" id="IPR007235">
    <property type="entry name" value="Glyco_trans_28_C"/>
</dbReference>
<gene>
    <name evidence="2" type="ORF">CFT61_05585</name>
</gene>
<dbReference type="Pfam" id="PF04101">
    <property type="entry name" value="Glyco_tran_28_C"/>
    <property type="match status" value="1"/>
</dbReference>
<evidence type="ECO:0000259" key="1">
    <source>
        <dbReference type="Pfam" id="PF04101"/>
    </source>
</evidence>
<evidence type="ECO:0000313" key="3">
    <source>
        <dbReference type="Proteomes" id="UP000215155"/>
    </source>
</evidence>
<evidence type="ECO:0000313" key="2">
    <source>
        <dbReference type="EMBL" id="OXL44391.1"/>
    </source>
</evidence>
<reference evidence="2 3" key="1">
    <citation type="submission" date="2017-07" db="EMBL/GenBank/DDBJ databases">
        <title>Draft genome sequence of Prevotella copri isolated from the gut of healthy adult Indian.</title>
        <authorList>
            <person name="Das B."/>
            <person name="Bag S."/>
            <person name="Ghosh T.S."/>
        </authorList>
    </citation>
    <scope>NUCLEOTIDE SEQUENCE [LARGE SCALE GENOMIC DNA]</scope>
    <source>
        <strain evidence="2 3">Indica</strain>
    </source>
</reference>
<dbReference type="Gene3D" id="3.40.50.2000">
    <property type="entry name" value="Glycogen Phosphorylase B"/>
    <property type="match status" value="1"/>
</dbReference>
<dbReference type="PANTHER" id="PTHR21015:SF22">
    <property type="entry name" value="GLYCOSYLTRANSFERASE"/>
    <property type="match status" value="1"/>
</dbReference>
<proteinExistence type="predicted"/>
<dbReference type="Proteomes" id="UP000215155">
    <property type="component" value="Unassembled WGS sequence"/>
</dbReference>
<dbReference type="GO" id="GO:0016758">
    <property type="term" value="F:hexosyltransferase activity"/>
    <property type="evidence" value="ECO:0007669"/>
    <property type="project" value="InterPro"/>
</dbReference>